<organism evidence="9">
    <name type="scientific">viral metagenome</name>
    <dbReference type="NCBI Taxonomy" id="1070528"/>
    <lineage>
        <taxon>unclassified sequences</taxon>
        <taxon>metagenomes</taxon>
        <taxon>organismal metagenomes</taxon>
    </lineage>
</organism>
<evidence type="ECO:0000256" key="2">
    <source>
        <dbReference type="ARBA" id="ARBA00022793"/>
    </source>
</evidence>
<dbReference type="InterPro" id="IPR003826">
    <property type="entry name" value="AdoMetDC_fam_prok"/>
</dbReference>
<dbReference type="Gene3D" id="3.60.90.10">
    <property type="entry name" value="S-adenosylmethionine decarboxylase"/>
    <property type="match status" value="1"/>
</dbReference>
<keyword evidence="6" id="KW-0456">Lyase</keyword>
<comment type="cofactor">
    <cofactor evidence="1">
        <name>pyruvate</name>
        <dbReference type="ChEBI" id="CHEBI:15361"/>
    </cofactor>
</comment>
<dbReference type="GO" id="GO:0005829">
    <property type="term" value="C:cytosol"/>
    <property type="evidence" value="ECO:0007669"/>
    <property type="project" value="TreeGrafter"/>
</dbReference>
<evidence type="ECO:0000256" key="3">
    <source>
        <dbReference type="ARBA" id="ARBA00022813"/>
    </source>
</evidence>
<dbReference type="Pfam" id="PF02675">
    <property type="entry name" value="AdoMet_dc"/>
    <property type="match status" value="1"/>
</dbReference>
<keyword evidence="2" id="KW-0210">Decarboxylase</keyword>
<keyword evidence="8" id="KW-0670">Pyruvate</keyword>
<evidence type="ECO:0000256" key="6">
    <source>
        <dbReference type="ARBA" id="ARBA00023239"/>
    </source>
</evidence>
<name>A0A6C0HE78_9ZZZZ</name>
<dbReference type="PANTHER" id="PTHR33866:SF2">
    <property type="entry name" value="S-ADENOSYLMETHIONINE DECARBOXYLASE PROENZYME"/>
    <property type="match status" value="1"/>
</dbReference>
<dbReference type="InterPro" id="IPR016067">
    <property type="entry name" value="S-AdoMet_deCO2ase_core"/>
</dbReference>
<dbReference type="NCBIfam" id="TIGR03330">
    <property type="entry name" value="SAM_DCase_Bsu"/>
    <property type="match status" value="1"/>
</dbReference>
<evidence type="ECO:0000256" key="1">
    <source>
        <dbReference type="ARBA" id="ARBA00001928"/>
    </source>
</evidence>
<keyword evidence="4" id="KW-0620">Polyamine biosynthesis</keyword>
<keyword evidence="5" id="KW-0865">Zymogen</keyword>
<dbReference type="SUPFAM" id="SSF56276">
    <property type="entry name" value="S-adenosylmethionine decarboxylase"/>
    <property type="match status" value="1"/>
</dbReference>
<evidence type="ECO:0000256" key="5">
    <source>
        <dbReference type="ARBA" id="ARBA00023145"/>
    </source>
</evidence>
<accession>A0A6C0HE78</accession>
<dbReference type="GO" id="GO:0008295">
    <property type="term" value="P:spermidine biosynthetic process"/>
    <property type="evidence" value="ECO:0007669"/>
    <property type="project" value="InterPro"/>
</dbReference>
<evidence type="ECO:0000256" key="8">
    <source>
        <dbReference type="ARBA" id="ARBA00023317"/>
    </source>
</evidence>
<dbReference type="EMBL" id="MN739931">
    <property type="protein sequence ID" value="QHT78445.1"/>
    <property type="molecule type" value="Genomic_DNA"/>
</dbReference>
<keyword evidence="7" id="KW-0704">Schiff base</keyword>
<reference evidence="9" key="1">
    <citation type="journal article" date="2020" name="Nature">
        <title>Giant virus diversity and host interactions through global metagenomics.</title>
        <authorList>
            <person name="Schulz F."/>
            <person name="Roux S."/>
            <person name="Paez-Espino D."/>
            <person name="Jungbluth S."/>
            <person name="Walsh D.A."/>
            <person name="Denef V.J."/>
            <person name="McMahon K.D."/>
            <person name="Konstantinidis K.T."/>
            <person name="Eloe-Fadrosh E.A."/>
            <person name="Kyrpides N.C."/>
            <person name="Woyke T."/>
        </authorList>
    </citation>
    <scope>NUCLEOTIDE SEQUENCE</scope>
    <source>
        <strain evidence="9">GVMAG-M-3300023179-91</strain>
    </source>
</reference>
<dbReference type="AlphaFoldDB" id="A0A6C0HE78"/>
<dbReference type="GO" id="GO:0004014">
    <property type="term" value="F:adenosylmethionine decarboxylase activity"/>
    <property type="evidence" value="ECO:0007669"/>
    <property type="project" value="InterPro"/>
</dbReference>
<evidence type="ECO:0000256" key="7">
    <source>
        <dbReference type="ARBA" id="ARBA00023270"/>
    </source>
</evidence>
<evidence type="ECO:0000256" key="4">
    <source>
        <dbReference type="ARBA" id="ARBA00023115"/>
    </source>
</evidence>
<evidence type="ECO:0008006" key="10">
    <source>
        <dbReference type="Google" id="ProtNLM"/>
    </source>
</evidence>
<proteinExistence type="predicted"/>
<protein>
    <recommendedName>
        <fullName evidence="10">S-adenosylmethionine decarboxylase</fullName>
    </recommendedName>
</protein>
<sequence>MSEYQFKGTHYIASFKNCQTMENVPLVALFKKAIVSSGATILNYNEHIFPNEGITFVFLLSESHCSVHTYPEHNSLFIDLFTCGDKIDHTVFHNIIFESLKPNNVSMQVLNRD</sequence>
<evidence type="ECO:0000313" key="9">
    <source>
        <dbReference type="EMBL" id="QHT78445.1"/>
    </source>
</evidence>
<keyword evidence="3" id="KW-0068">Autocatalytic cleavage</keyword>
<dbReference type="PANTHER" id="PTHR33866">
    <property type="entry name" value="S-ADENOSYLMETHIONINE DECARBOXYLASE PROENZYME"/>
    <property type="match status" value="1"/>
</dbReference>
<dbReference type="InterPro" id="IPR017716">
    <property type="entry name" value="S-AdoMet_deCOase_pro-enz"/>
</dbReference>